<name>A0A1X2I4H5_9FUNG</name>
<dbReference type="GO" id="GO:0032389">
    <property type="term" value="C:MutLalpha complex"/>
    <property type="evidence" value="ECO:0007669"/>
    <property type="project" value="TreeGrafter"/>
</dbReference>
<feature type="compositionally biased region" description="Low complexity" evidence="3">
    <location>
        <begin position="505"/>
        <end position="516"/>
    </location>
</feature>
<sequence length="1002" mass="112673">MPTITALDKNTIRSIHTGQVIISTESIVKELLENSLDAKANAIEVRLVDDGLQKIEVRDNGDGIALHNRCNMARQHYTSKLSTFADLERVETYGFRGEALSALCEISGEVFITTKTKQDVVATCYKLDRNGNILSENASGSISQTGTVISVYQPFAHLPVRRQVAEKTKVNSLKRIHDLMIKYGLSHPFARLSLNQQQNTLGKAKTQSVWIKPSTDSLTEGVRILYSAALASMVEECSFEETFDQQVDLSAKSTPSPIKLHCLLPSRYSDPSQIFKGERVFIYVDKRPINYAKSDLKELVSMVRQRYKKALGLEDDSKKIPFMYIDIQSSFGGYDVNIEPDKSVVMFVGKDRLMNVMQELLDQIYGSFFNNNSLPSTVEDHSSINNHTIQEVPCHSPELASTNSHESLHLQPFEAISGVHNDSHIQYGLDAMGNDLYEPATPRPPLLNDWLKQHSLTDDTHKRQTDASQSSRMPMGISNTQNQLPAATKSATSDWQIDKELDTVTTPTSSPASSPTQIQHVSRHSDDDHAAQLSNWFNQFRRPSNSNNTITKRRSTDSHHLSSIPSQTKRPRLQLSLPFNQTHSASTVSPILWNTDSSVPVTSVQQPPDITTASLSPPSTAITSPDTDLHSTNNAILRPTIPSMIPLSSTQHHDIVDEQPSQARSILTNSSATRRRDITALFNKLPESSYTQEKEPIIKLTSTINETTTLESPETMADLATSYKLYRQRYAQLHRKPVEEYHQQVVSFQSTMKKEQQKQSSWNSFLFENKTNHGMVIFTKGAYTDIGWLENCVAVMNISILQQRYKFQMLMDEYELKCGKPLTVPVQIKISGGSPLYGTIISLDKKEECVADDDHGFTEQTYSSIIDKRITANGFRVRWRKEPYAQELVVQFTAISDISGYGPADFNQILEHINRSIQQQKKQPLVVRNDDTVRKSVAPLKKIRPTKVVDYFASMVKDMPGSTLTKSSESDWECMLASLDEETQYHFTNGKVNQPSPVHYLV</sequence>
<dbReference type="PANTHER" id="PTHR10073:SF54">
    <property type="entry name" value="PMS1 PROTEIN HOMOLOG 1"/>
    <property type="match status" value="1"/>
</dbReference>
<feature type="region of interest" description="Disordered" evidence="3">
    <location>
        <begin position="650"/>
        <end position="670"/>
    </location>
</feature>
<keyword evidence="6" id="KW-1185">Reference proteome</keyword>
<accession>A0A1X2I4H5</accession>
<evidence type="ECO:0000256" key="3">
    <source>
        <dbReference type="SAM" id="MobiDB-lite"/>
    </source>
</evidence>
<dbReference type="GO" id="GO:0030983">
    <property type="term" value="F:mismatched DNA binding"/>
    <property type="evidence" value="ECO:0007669"/>
    <property type="project" value="InterPro"/>
</dbReference>
<dbReference type="NCBIfam" id="TIGR00585">
    <property type="entry name" value="mutl"/>
    <property type="match status" value="1"/>
</dbReference>
<dbReference type="GO" id="GO:0005524">
    <property type="term" value="F:ATP binding"/>
    <property type="evidence" value="ECO:0007669"/>
    <property type="project" value="InterPro"/>
</dbReference>
<dbReference type="InterPro" id="IPR013507">
    <property type="entry name" value="DNA_mismatch_S5_2-like"/>
</dbReference>
<feature type="compositionally biased region" description="Polar residues" evidence="3">
    <location>
        <begin position="659"/>
        <end position="670"/>
    </location>
</feature>
<dbReference type="InterPro" id="IPR014721">
    <property type="entry name" value="Ribsml_uS5_D2-typ_fold_subgr"/>
</dbReference>
<keyword evidence="2" id="KW-0227">DNA damage</keyword>
<feature type="domain" description="DNA mismatch repair protein S5" evidence="4">
    <location>
        <begin position="222"/>
        <end position="366"/>
    </location>
</feature>
<feature type="region of interest" description="Disordered" evidence="3">
    <location>
        <begin position="602"/>
        <end position="633"/>
    </location>
</feature>
<organism evidence="5 6">
    <name type="scientific">Absidia repens</name>
    <dbReference type="NCBI Taxonomy" id="90262"/>
    <lineage>
        <taxon>Eukaryota</taxon>
        <taxon>Fungi</taxon>
        <taxon>Fungi incertae sedis</taxon>
        <taxon>Mucoromycota</taxon>
        <taxon>Mucoromycotina</taxon>
        <taxon>Mucoromycetes</taxon>
        <taxon>Mucorales</taxon>
        <taxon>Cunninghamellaceae</taxon>
        <taxon>Absidia</taxon>
    </lineage>
</organism>
<gene>
    <name evidence="5" type="ORF">BCR42DRAFT_423934</name>
</gene>
<dbReference type="GO" id="GO:0006298">
    <property type="term" value="P:mismatch repair"/>
    <property type="evidence" value="ECO:0007669"/>
    <property type="project" value="InterPro"/>
</dbReference>
<dbReference type="EMBL" id="MCGE01000028">
    <property type="protein sequence ID" value="ORZ09196.1"/>
    <property type="molecule type" value="Genomic_DNA"/>
</dbReference>
<dbReference type="GO" id="GO:0140664">
    <property type="term" value="F:ATP-dependent DNA damage sensor activity"/>
    <property type="evidence" value="ECO:0007669"/>
    <property type="project" value="InterPro"/>
</dbReference>
<dbReference type="Gene3D" id="3.30.565.10">
    <property type="entry name" value="Histidine kinase-like ATPase, C-terminal domain"/>
    <property type="match status" value="1"/>
</dbReference>
<comment type="caution">
    <text evidence="5">The sequence shown here is derived from an EMBL/GenBank/DDBJ whole genome shotgun (WGS) entry which is preliminary data.</text>
</comment>
<dbReference type="InterPro" id="IPR036890">
    <property type="entry name" value="HATPase_C_sf"/>
</dbReference>
<dbReference type="FunFam" id="3.30.565.10:FF:000017">
    <property type="entry name" value="PMS1 homolog 1, mismatch repair system component"/>
    <property type="match status" value="1"/>
</dbReference>
<proteinExistence type="inferred from homology"/>
<dbReference type="AlphaFoldDB" id="A0A1X2I4H5"/>
<dbReference type="PANTHER" id="PTHR10073">
    <property type="entry name" value="DNA MISMATCH REPAIR PROTEIN MLH, PMS, MUTL"/>
    <property type="match status" value="1"/>
</dbReference>
<dbReference type="InterPro" id="IPR002099">
    <property type="entry name" value="MutL/Mlh/PMS"/>
</dbReference>
<reference evidence="5 6" key="1">
    <citation type="submission" date="2016-07" db="EMBL/GenBank/DDBJ databases">
        <title>Pervasive Adenine N6-methylation of Active Genes in Fungi.</title>
        <authorList>
            <consortium name="DOE Joint Genome Institute"/>
            <person name="Mondo S.J."/>
            <person name="Dannebaum R.O."/>
            <person name="Kuo R.C."/>
            <person name="Labutti K."/>
            <person name="Haridas S."/>
            <person name="Kuo A."/>
            <person name="Salamov A."/>
            <person name="Ahrendt S.R."/>
            <person name="Lipzen A."/>
            <person name="Sullivan W."/>
            <person name="Andreopoulos W.B."/>
            <person name="Clum A."/>
            <person name="Lindquist E."/>
            <person name="Daum C."/>
            <person name="Ramamoorthy G.K."/>
            <person name="Gryganskyi A."/>
            <person name="Culley D."/>
            <person name="Magnuson J.K."/>
            <person name="James T.Y."/>
            <person name="O'Malley M.A."/>
            <person name="Stajich J.E."/>
            <person name="Spatafora J.W."/>
            <person name="Visel A."/>
            <person name="Grigoriev I.V."/>
        </authorList>
    </citation>
    <scope>NUCLEOTIDE SEQUENCE [LARGE SCALE GENOMIC DNA]</scope>
    <source>
        <strain evidence="5 6">NRRL 1336</strain>
    </source>
</reference>
<dbReference type="InterPro" id="IPR014762">
    <property type="entry name" value="DNA_mismatch_repair_CS"/>
</dbReference>
<evidence type="ECO:0000256" key="1">
    <source>
        <dbReference type="ARBA" id="ARBA00006082"/>
    </source>
</evidence>
<dbReference type="SUPFAM" id="SSF55874">
    <property type="entry name" value="ATPase domain of HSP90 chaperone/DNA topoisomerase II/histidine kinase"/>
    <property type="match status" value="1"/>
</dbReference>
<dbReference type="Proteomes" id="UP000193560">
    <property type="component" value="Unassembled WGS sequence"/>
</dbReference>
<dbReference type="Pfam" id="PF13589">
    <property type="entry name" value="HATPase_c_3"/>
    <property type="match status" value="1"/>
</dbReference>
<dbReference type="OrthoDB" id="10263226at2759"/>
<comment type="similarity">
    <text evidence="1">Belongs to the DNA mismatch repair MutL/HexB family.</text>
</comment>
<dbReference type="InterPro" id="IPR038973">
    <property type="entry name" value="MutL/Mlh/Pms-like"/>
</dbReference>
<dbReference type="PROSITE" id="PS00058">
    <property type="entry name" value="DNA_MISMATCH_REPAIR_1"/>
    <property type="match status" value="1"/>
</dbReference>
<dbReference type="Pfam" id="PF01119">
    <property type="entry name" value="DNA_mis_repair"/>
    <property type="match status" value="1"/>
</dbReference>
<feature type="region of interest" description="Disordered" evidence="3">
    <location>
        <begin position="457"/>
        <end position="527"/>
    </location>
</feature>
<dbReference type="Gene3D" id="3.30.230.10">
    <property type="match status" value="1"/>
</dbReference>
<evidence type="ECO:0000313" key="5">
    <source>
        <dbReference type="EMBL" id="ORZ09196.1"/>
    </source>
</evidence>
<feature type="compositionally biased region" description="Polar residues" evidence="3">
    <location>
        <begin position="466"/>
        <end position="495"/>
    </location>
</feature>
<feature type="region of interest" description="Disordered" evidence="3">
    <location>
        <begin position="539"/>
        <end position="572"/>
    </location>
</feature>
<dbReference type="STRING" id="90262.A0A1X2I4H5"/>
<dbReference type="InterPro" id="IPR020568">
    <property type="entry name" value="Ribosomal_Su5_D2-typ_SF"/>
</dbReference>
<evidence type="ECO:0000256" key="2">
    <source>
        <dbReference type="ARBA" id="ARBA00022763"/>
    </source>
</evidence>
<evidence type="ECO:0000259" key="4">
    <source>
        <dbReference type="SMART" id="SM01340"/>
    </source>
</evidence>
<evidence type="ECO:0000313" key="6">
    <source>
        <dbReference type="Proteomes" id="UP000193560"/>
    </source>
</evidence>
<dbReference type="SMART" id="SM01340">
    <property type="entry name" value="DNA_mis_repair"/>
    <property type="match status" value="1"/>
</dbReference>
<protein>
    <recommendedName>
        <fullName evidence="4">DNA mismatch repair protein S5 domain-containing protein</fullName>
    </recommendedName>
</protein>
<dbReference type="GO" id="GO:0016887">
    <property type="term" value="F:ATP hydrolysis activity"/>
    <property type="evidence" value="ECO:0007669"/>
    <property type="project" value="InterPro"/>
</dbReference>
<dbReference type="SUPFAM" id="SSF54211">
    <property type="entry name" value="Ribosomal protein S5 domain 2-like"/>
    <property type="match status" value="1"/>
</dbReference>
<feature type="compositionally biased region" description="Polar residues" evidence="3">
    <location>
        <begin position="539"/>
        <end position="550"/>
    </location>
</feature>